<evidence type="ECO:0000313" key="3">
    <source>
        <dbReference type="Proteomes" id="UP001583193"/>
    </source>
</evidence>
<name>A0ABR3Y3Y7_9EURO</name>
<protein>
    <recommendedName>
        <fullName evidence="4">Integral membrane protein</fullName>
    </recommendedName>
</protein>
<feature type="transmembrane region" description="Helical" evidence="1">
    <location>
        <begin position="92"/>
        <end position="111"/>
    </location>
</feature>
<feature type="transmembrane region" description="Helical" evidence="1">
    <location>
        <begin position="62"/>
        <end position="83"/>
    </location>
</feature>
<keyword evidence="3" id="KW-1185">Reference proteome</keyword>
<evidence type="ECO:0000256" key="1">
    <source>
        <dbReference type="SAM" id="Phobius"/>
    </source>
</evidence>
<reference evidence="2 3" key="1">
    <citation type="journal article" date="2024" name="IMA Fungus">
        <title>IMA Genome - F19 : A genome assembly and annotation guide to empower mycologists, including annotated draft genome sequences of Ceratocystis pirilliformis, Diaporthe australafricana, Fusarium ophioides, Paecilomyces lecythidis, and Sporothrix stenoceras.</title>
        <authorList>
            <person name="Aylward J."/>
            <person name="Wilson A.M."/>
            <person name="Visagie C.M."/>
            <person name="Spraker J."/>
            <person name="Barnes I."/>
            <person name="Buitendag C."/>
            <person name="Ceriani C."/>
            <person name="Del Mar Angel L."/>
            <person name="du Plessis D."/>
            <person name="Fuchs T."/>
            <person name="Gasser K."/>
            <person name="Kramer D."/>
            <person name="Li W."/>
            <person name="Munsamy K."/>
            <person name="Piso A."/>
            <person name="Price J.L."/>
            <person name="Sonnekus B."/>
            <person name="Thomas C."/>
            <person name="van der Nest A."/>
            <person name="van Dijk A."/>
            <person name="van Heerden A."/>
            <person name="van Vuuren N."/>
            <person name="Yilmaz N."/>
            <person name="Duong T.A."/>
            <person name="van der Merwe N.A."/>
            <person name="Wingfield M.J."/>
            <person name="Wingfield B.D."/>
        </authorList>
    </citation>
    <scope>NUCLEOTIDE SEQUENCE [LARGE SCALE GENOMIC DNA]</scope>
    <source>
        <strain evidence="2 3">CMW 18167</strain>
    </source>
</reference>
<keyword evidence="1" id="KW-1133">Transmembrane helix</keyword>
<sequence length="161" mass="17840">MASGLIFDPVRLLRVVPLASSTGSLVYATTELIVNNAFLQPKIRPASNQVLPRWYSFVFNRGIWVVVGLNMTTVGTSLANIWIDRGRLSSPFYWVGLAGAIGHLLFVPWVATPIQNMVEDRNEEGATNEMETWLSVHRVRMLVADLPAWLAFAAAVMTTPI</sequence>
<evidence type="ECO:0008006" key="4">
    <source>
        <dbReference type="Google" id="ProtNLM"/>
    </source>
</evidence>
<keyword evidence="1" id="KW-0472">Membrane</keyword>
<accession>A0ABR3Y3Y7</accession>
<organism evidence="2 3">
    <name type="scientific">Paecilomyces lecythidis</name>
    <dbReference type="NCBI Taxonomy" id="3004212"/>
    <lineage>
        <taxon>Eukaryota</taxon>
        <taxon>Fungi</taxon>
        <taxon>Dikarya</taxon>
        <taxon>Ascomycota</taxon>
        <taxon>Pezizomycotina</taxon>
        <taxon>Eurotiomycetes</taxon>
        <taxon>Eurotiomycetidae</taxon>
        <taxon>Eurotiales</taxon>
        <taxon>Thermoascaceae</taxon>
        <taxon>Paecilomyces</taxon>
    </lineage>
</organism>
<dbReference type="Proteomes" id="UP001583193">
    <property type="component" value="Unassembled WGS sequence"/>
</dbReference>
<gene>
    <name evidence="2" type="ORF">Plec18167_002969</name>
</gene>
<evidence type="ECO:0000313" key="2">
    <source>
        <dbReference type="EMBL" id="KAL1882553.1"/>
    </source>
</evidence>
<keyword evidence="1" id="KW-0812">Transmembrane</keyword>
<proteinExistence type="predicted"/>
<comment type="caution">
    <text evidence="2">The sequence shown here is derived from an EMBL/GenBank/DDBJ whole genome shotgun (WGS) entry which is preliminary data.</text>
</comment>
<dbReference type="EMBL" id="JAVDPF010000006">
    <property type="protein sequence ID" value="KAL1882553.1"/>
    <property type="molecule type" value="Genomic_DNA"/>
</dbReference>